<dbReference type="Proteomes" id="UP000178199">
    <property type="component" value="Unassembled WGS sequence"/>
</dbReference>
<dbReference type="EMBL" id="MHTD01000017">
    <property type="protein sequence ID" value="OHA55955.1"/>
    <property type="molecule type" value="Genomic_DNA"/>
</dbReference>
<organism evidence="2 3">
    <name type="scientific">Candidatus Veblenbacteria bacterium RIFOXYC1_FULL_42_9</name>
    <dbReference type="NCBI Taxonomy" id="1802427"/>
    <lineage>
        <taxon>Bacteria</taxon>
        <taxon>Candidatus Vebleniibacteriota</taxon>
    </lineage>
</organism>
<evidence type="ECO:0000313" key="3">
    <source>
        <dbReference type="Proteomes" id="UP000178199"/>
    </source>
</evidence>
<protein>
    <recommendedName>
        <fullName evidence="1">Band 7 domain-containing protein</fullName>
    </recommendedName>
</protein>
<dbReference type="AlphaFoldDB" id="A0A1G2Q5Z0"/>
<evidence type="ECO:0000313" key="2">
    <source>
        <dbReference type="EMBL" id="OHA55955.1"/>
    </source>
</evidence>
<reference evidence="2 3" key="1">
    <citation type="journal article" date="2016" name="Nat. Commun.">
        <title>Thousands of microbial genomes shed light on interconnected biogeochemical processes in an aquifer system.</title>
        <authorList>
            <person name="Anantharaman K."/>
            <person name="Brown C.T."/>
            <person name="Hug L.A."/>
            <person name="Sharon I."/>
            <person name="Castelle C.J."/>
            <person name="Probst A.J."/>
            <person name="Thomas B.C."/>
            <person name="Singh A."/>
            <person name="Wilkins M.J."/>
            <person name="Karaoz U."/>
            <person name="Brodie E.L."/>
            <person name="Williams K.H."/>
            <person name="Hubbard S.S."/>
            <person name="Banfield J.F."/>
        </authorList>
    </citation>
    <scope>NUCLEOTIDE SEQUENCE [LARGE SCALE GENOMIC DNA]</scope>
</reference>
<accession>A0A1G2Q5Z0</accession>
<dbReference type="InterPro" id="IPR036013">
    <property type="entry name" value="Band_7/SPFH_dom_sf"/>
</dbReference>
<dbReference type="InterPro" id="IPR001107">
    <property type="entry name" value="Band_7"/>
</dbReference>
<dbReference type="Pfam" id="PF01145">
    <property type="entry name" value="Band_7"/>
    <property type="match status" value="1"/>
</dbReference>
<comment type="caution">
    <text evidence="2">The sequence shown here is derived from an EMBL/GenBank/DDBJ whole genome shotgun (WGS) entry which is preliminary data.</text>
</comment>
<dbReference type="SUPFAM" id="SSF117892">
    <property type="entry name" value="Band 7/SPFH domain"/>
    <property type="match status" value="1"/>
</dbReference>
<gene>
    <name evidence="2" type="ORF">A2429_00935</name>
</gene>
<evidence type="ECO:0000259" key="1">
    <source>
        <dbReference type="Pfam" id="PF01145"/>
    </source>
</evidence>
<proteinExistence type="predicted"/>
<feature type="domain" description="Band 7" evidence="1">
    <location>
        <begin position="534"/>
        <end position="664"/>
    </location>
</feature>
<sequence>MFTLIILAILLLVLLSLPIWPVYVPEGIQKVKYRRWSSFGTSNQVIPYQIKYNDKNEPLSITFRGSGYKPDRLTPGLYFCRSIIFDRVETAEWPNVGSEEVGIVISQVGKQLPPGRRFVFLPEGTKLDLLQSVGMYLLKGGQIGELATVLTSYVKPLHPAAFLVVTRHKVYGIPYDAGLRTKQKKGNLTYADFGFKETDFNLTTVESGKIGLVTLQNGDPIPNGLPVWRHGGWNDFIGDYEKWPPKDYKLPLLEMPDLNKKNTEEIDEAFAKLEKEWLEMSEEKIAVLKSQLLKYGDLGKVCSNNVVDIMPQPMSIYSYEEVLEPQQPEEPEVPKGEVSPKDQHEYIQKRKKYEGDLVKYREDKDRYDLYLNELEWKKKLKKLTEDIWWKQWDREYKFGSELLRRVISWDCSKHGNYTNLTGQIYAGPQLTPILPGSYAFNKHLIVVKQVESTNVPANQALAVVSATGPQGHDITPSNFKFNPIVRPGFIGGIWSVAIGPGQRYPLNTDYLELDSWITSIMVLYWSDNKTMSPFDKNLNTIRRLSKDKVYMNVDLNAKISIPIEAVPFCKARFGSQEDLVNGYLQAEVTSWTMKFIEGHTAEEILTAQEVLGKDLHRHLTALLSKYNIEVREILFEKVDPEESYYKIVNAKTLADMGAKTAIAEKDLAVQQGLRNQQRGIAEALETIEVARGTVGARKLLIEAVKETLGEKAANALVIAQELVSGKHPGMPTALAITADKVADFLSTLPFITQSANEIKVALTEKLEEKTQATDQKKSDATDKTL</sequence>
<name>A0A1G2Q5Z0_9BACT</name>